<dbReference type="Proteomes" id="UP000886653">
    <property type="component" value="Unassembled WGS sequence"/>
</dbReference>
<accession>A0A9P6NUF1</accession>
<protein>
    <submittedName>
        <fullName evidence="1">Uncharacterized protein</fullName>
    </submittedName>
</protein>
<dbReference type="EMBL" id="MU167208">
    <property type="protein sequence ID" value="KAG0152458.1"/>
    <property type="molecule type" value="Genomic_DNA"/>
</dbReference>
<organism evidence="1 2">
    <name type="scientific">Cronartium quercuum f. sp. fusiforme G11</name>
    <dbReference type="NCBI Taxonomy" id="708437"/>
    <lineage>
        <taxon>Eukaryota</taxon>
        <taxon>Fungi</taxon>
        <taxon>Dikarya</taxon>
        <taxon>Basidiomycota</taxon>
        <taxon>Pucciniomycotina</taxon>
        <taxon>Pucciniomycetes</taxon>
        <taxon>Pucciniales</taxon>
        <taxon>Coleosporiaceae</taxon>
        <taxon>Cronartium</taxon>
    </lineage>
</organism>
<evidence type="ECO:0000313" key="2">
    <source>
        <dbReference type="Proteomes" id="UP000886653"/>
    </source>
</evidence>
<evidence type="ECO:0000313" key="1">
    <source>
        <dbReference type="EMBL" id="KAG0152458.1"/>
    </source>
</evidence>
<dbReference type="AlphaFoldDB" id="A0A9P6NUF1"/>
<proteinExistence type="predicted"/>
<keyword evidence="2" id="KW-1185">Reference proteome</keyword>
<comment type="caution">
    <text evidence="1">The sequence shown here is derived from an EMBL/GenBank/DDBJ whole genome shotgun (WGS) entry which is preliminary data.</text>
</comment>
<name>A0A9P6NUF1_9BASI</name>
<sequence>MPSEPLVVCICATCYPLSYLDHNGVTQQGQLMTAQNKWKHSSRVMCFSLVN</sequence>
<reference evidence="1" key="1">
    <citation type="submission" date="2013-11" db="EMBL/GenBank/DDBJ databases">
        <title>Genome sequence of the fusiform rust pathogen reveals effectors for host alternation and coevolution with pine.</title>
        <authorList>
            <consortium name="DOE Joint Genome Institute"/>
            <person name="Smith K."/>
            <person name="Pendleton A."/>
            <person name="Kubisiak T."/>
            <person name="Anderson C."/>
            <person name="Salamov A."/>
            <person name="Aerts A."/>
            <person name="Riley R."/>
            <person name="Clum A."/>
            <person name="Lindquist E."/>
            <person name="Ence D."/>
            <person name="Campbell M."/>
            <person name="Kronenberg Z."/>
            <person name="Feau N."/>
            <person name="Dhillon B."/>
            <person name="Hamelin R."/>
            <person name="Burleigh J."/>
            <person name="Smith J."/>
            <person name="Yandell M."/>
            <person name="Nelson C."/>
            <person name="Grigoriev I."/>
            <person name="Davis J."/>
        </authorList>
    </citation>
    <scope>NUCLEOTIDE SEQUENCE</scope>
    <source>
        <strain evidence="1">G11</strain>
    </source>
</reference>
<gene>
    <name evidence="1" type="ORF">CROQUDRAFT_649869</name>
</gene>